<feature type="coiled-coil region" evidence="9">
    <location>
        <begin position="686"/>
        <end position="727"/>
    </location>
</feature>
<gene>
    <name evidence="15" type="ORF">WJX84_006426</name>
</gene>
<evidence type="ECO:0000256" key="2">
    <source>
        <dbReference type="ARBA" id="ARBA00011073"/>
    </source>
</evidence>
<evidence type="ECO:0000256" key="5">
    <source>
        <dbReference type="ARBA" id="ARBA00022670"/>
    </source>
</evidence>
<dbReference type="Pfam" id="PF00082">
    <property type="entry name" value="Peptidase_S8"/>
    <property type="match status" value="1"/>
</dbReference>
<evidence type="ECO:0000259" key="14">
    <source>
        <dbReference type="Pfam" id="PF21316"/>
    </source>
</evidence>
<dbReference type="SUPFAM" id="SSF52743">
    <property type="entry name" value="Subtilisin-like"/>
    <property type="match status" value="1"/>
</dbReference>
<dbReference type="InterPro" id="IPR050131">
    <property type="entry name" value="Peptidase_S8_subtilisin-like"/>
</dbReference>
<feature type="active site" description="Charge relay system" evidence="8">
    <location>
        <position position="792"/>
    </location>
</feature>
<evidence type="ECO:0000256" key="10">
    <source>
        <dbReference type="SAM" id="MobiDB-lite"/>
    </source>
</evidence>
<keyword evidence="6 8" id="KW-0378">Hydrolase</keyword>
<feature type="domain" description="Tripeptidyl-peptidase II first Ig-like" evidence="13">
    <location>
        <begin position="1324"/>
        <end position="1431"/>
    </location>
</feature>
<dbReference type="InterPro" id="IPR046940">
    <property type="entry name" value="TPPII_Ig-like_sf"/>
</dbReference>
<dbReference type="Gene3D" id="2.20.25.690">
    <property type="match status" value="1"/>
</dbReference>
<evidence type="ECO:0000313" key="16">
    <source>
        <dbReference type="Proteomes" id="UP001485043"/>
    </source>
</evidence>
<dbReference type="GO" id="GO:0004252">
    <property type="term" value="F:serine-type endopeptidase activity"/>
    <property type="evidence" value="ECO:0007669"/>
    <property type="project" value="UniProtKB-UniRule"/>
</dbReference>
<name>A0AAW1TE14_9CHLO</name>
<dbReference type="PANTHER" id="PTHR43806">
    <property type="entry name" value="PEPTIDASE S8"/>
    <property type="match status" value="1"/>
</dbReference>
<comment type="similarity">
    <text evidence="2 8">Belongs to the peptidase S8 family.</text>
</comment>
<dbReference type="InterPro" id="IPR036852">
    <property type="entry name" value="Peptidase_S8/S53_dom_sf"/>
</dbReference>
<feature type="active site" description="Charge relay system" evidence="8">
    <location>
        <position position="1236"/>
    </location>
</feature>
<dbReference type="InterPro" id="IPR023828">
    <property type="entry name" value="Peptidase_S8_Ser-AS"/>
</dbReference>
<keyword evidence="9" id="KW-0175">Coiled coil</keyword>
<reference evidence="15 16" key="1">
    <citation type="journal article" date="2024" name="Nat. Commun.">
        <title>Phylogenomics reveals the evolutionary origins of lichenization in chlorophyte algae.</title>
        <authorList>
            <person name="Puginier C."/>
            <person name="Libourel C."/>
            <person name="Otte J."/>
            <person name="Skaloud P."/>
            <person name="Haon M."/>
            <person name="Grisel S."/>
            <person name="Petersen M."/>
            <person name="Berrin J.G."/>
            <person name="Delaux P.M."/>
            <person name="Dal Grande F."/>
            <person name="Keller J."/>
        </authorList>
    </citation>
    <scope>NUCLEOTIDE SEQUENCE [LARGE SCALE GENOMIC DNA]</scope>
    <source>
        <strain evidence="15 16">SAG 2523</strain>
    </source>
</reference>
<dbReference type="PANTHER" id="PTHR43806:SF14">
    <property type="entry name" value="TRIPEPTIDYL-PEPTIDASE 2"/>
    <property type="match status" value="1"/>
</dbReference>
<organism evidence="15 16">
    <name type="scientific">Apatococcus fuscideae</name>
    <dbReference type="NCBI Taxonomy" id="2026836"/>
    <lineage>
        <taxon>Eukaryota</taxon>
        <taxon>Viridiplantae</taxon>
        <taxon>Chlorophyta</taxon>
        <taxon>core chlorophytes</taxon>
        <taxon>Trebouxiophyceae</taxon>
        <taxon>Chlorellales</taxon>
        <taxon>Chlorellaceae</taxon>
        <taxon>Apatococcus</taxon>
    </lineage>
</organism>
<evidence type="ECO:0000256" key="3">
    <source>
        <dbReference type="ARBA" id="ARBA00012462"/>
    </source>
</evidence>
<feature type="compositionally biased region" description="Polar residues" evidence="10">
    <location>
        <begin position="640"/>
        <end position="649"/>
    </location>
</feature>
<evidence type="ECO:0000256" key="6">
    <source>
        <dbReference type="ARBA" id="ARBA00022801"/>
    </source>
</evidence>
<comment type="caution">
    <text evidence="15">The sequence shown here is derived from an EMBL/GenBank/DDBJ whole genome shotgun (WGS) entry which is preliminary data.</text>
</comment>
<feature type="region of interest" description="Disordered" evidence="10">
    <location>
        <begin position="1867"/>
        <end position="1889"/>
    </location>
</feature>
<evidence type="ECO:0000256" key="1">
    <source>
        <dbReference type="ARBA" id="ARBA00001910"/>
    </source>
</evidence>
<dbReference type="GO" id="GO:0004177">
    <property type="term" value="F:aminopeptidase activity"/>
    <property type="evidence" value="ECO:0007669"/>
    <property type="project" value="UniProtKB-KW"/>
</dbReference>
<feature type="domain" description="Peptidase S8/S53" evidence="11">
    <location>
        <begin position="783"/>
        <end position="1287"/>
    </location>
</feature>
<dbReference type="FunFam" id="3.40.50.200:FF:000013">
    <property type="entry name" value="Tripeptidyl-peptidase 2 homolog"/>
    <property type="match status" value="1"/>
</dbReference>
<dbReference type="InterPro" id="IPR048384">
    <property type="entry name" value="TPPII_GBD"/>
</dbReference>
<sequence>LEEKLWHPGTSSAVRCLPLASAKGCPWWQGSTASCCPALAAGAPTKSKESILPPTGTWAQLGLKSPPLFSTFLHHLKQVSEDQERVAASWPAAAGPIEDACSTMLLFMKSNGLTISQNSELRKLAFVPVANGTRLVPPTSLFARLKRDLAPFAYQLPFAFVPYSEVLVQIGMESQPKPERLLRILQELEDVLGTGILNVNEVRSTLRVLAYLSSHLEAGKRVRNMSPLQRAQIHVPSAQMTLVPAGNCANISTAQPRLIGRVDPDTVTFAHPQLTPAVCSILRIPPLQGIVQEQLDPSAALEQVDALQGILCKDVRQLLSSGTIAQALFTTLKAHQKPTASADLPEASELARRLQQASNLIFVRTCQTCIVHLASGRDAGRADVPSEVAFFASQQPPRLIISEPALGIPLSAVLSQALSAFLGLPPAAPVDALLSPLVSPLYSTMTPQQALPSQQDTGAVRPGEAHEATSTQDPCDQELVVRLLAVLAPPLQEGLQESCVAGCPGTPVLSTDRQLLQLQPLRPYAAGEICAYRPQAGTSQVQVGELLYCRMTVDNRPPAEAPVYRVRDVEMRIGELDDPLSSELYSFRSGQSLVREARPQHDALREPYRQSARQPTLVSHPLSDDGSTHGAEEPLPRGSGVQNQRSSSHVAADAPEPSLLPVSQQEALAALKAMTSAAGLPSMLDREELIAETMRLRSQHAKLQQRAEVQRKAMDEAEEAAEKAQTAWVCQSPQNLRPRLRRVSKIMGSTTPASGPSELFRGAMPKTEIGALEFLEANPTFDGRGVVVAIFDTGIDPGANGLQKTPDGKPKIIDSIDCTGSCDVATSKVVEADAEGCIQGLYGNMLKLNSAWSNPSGKWHVGAKRAFELYPGPLKKRMQVRRKERWDVHQSRAIEAGTAGLKASEDCKVPCWSKLDQAEIEGAPGDLRDRAFKLMASQENHFWRKESDERAKLLQDLEEHYKDVGPMLDCVVWHDGCHWRAALDTTDFLDDLASPGSEQPSGRLQDFAPMTNYSIEHKYGTFSAEDACNFVCNIYDDGNILSIVVDAGMHGTHVAGITAGYHPENPALNGCAPGAQIISCKIGDSRLGSCETNVGLTRALIAVAQHKADLINMSYGEPTATPNAGRFIDLVNEVVYQHGAIFISSAGNAGPALSTVGAAGGTTSAIMGIGAYVSPELAAAGHALREALPQGQAYNFTSRGPAADGDLGVSLCAPGGAVSTVPQWSQQTRQLANGTSMASPNACGGVALLLSGLKQSGLAITPARVRRALENTAHVVSTAADAAFTYGQGLLQVHKAFEYLQKAEDVDKPDRWYDIRVQRTDTTQSWQRGIYLRDPWHSRKNVSFICEVKPNMRRDADVKTEKLEAEDELQLRATADWLDCPNSLFLPFNGRTFEIKVAASSLPEGLHFAEVQGIDSKAPWRGPIFRIPVAVMRPLHVGPQLQPPPPTSLISSTTHDTSAFPVPDQELNPFPSSIASSTSGVEPAIPVDEPNVSSKASGEAGHKGAMRECTVRLGKLDFRPGLEIRRFVAVPEGATWGEMRLRAGPHETPKIFMIRAQQLLPHTRHTSTEKSGAVNMSAHAEHVLAFSAVAGATVELTIAQVWNSLGAGQVELDVMFHGLEVSPAIGDVLDGAAGNMKLLIRAPISTEKLQLSAQLSKVQIPLRPSSSCLQALSGDRDRLPNGKAVHSLILTYKLTVTEAGKHIPTLPTLNGYMYDSELEAQMFMIFDSAKQLMSTGDIYPEQGKAQLAKGDYTIRVLLRHESVPLLEKLRDKVCIVERELGEKVTVPIYTRNSDSIKAASTVKDKTMFPGERTAIFLGPVPEDKLPKDAQPGTLMPGILKLGKLFAQSGAGDIPGPVHFAYCVPPKKVPSNKDSSEESKADTEAEPTLEDQLKHAARDARLKVLKEQRAKIRSPWDSKDDALASQLDTLLEEHPNHLPILQERLKTVTAKDATDTPQVVKAANAIINSCNIADLSLHAARKSQPPGKKVEQKALDDQKAALLEALEAKLSAQLDLAEALAEALIAADQGKQAKAAAEGGSTSETAASTPPSDEAGGTEPATTSRASDTSKKDAAGQVAPADAKSMAEAVLAMEDTFSELQIWADLSDSQYVMLYARREALQGRPASALRLLEKSKPGDKPFGKDHYKLCSRLCSLLGWHHWQRYEESRIKDLFPADYPLF</sequence>
<evidence type="ECO:0000256" key="4">
    <source>
        <dbReference type="ARBA" id="ARBA00022438"/>
    </source>
</evidence>
<dbReference type="PROSITE" id="PS51892">
    <property type="entry name" value="SUBTILASE"/>
    <property type="match status" value="1"/>
</dbReference>
<dbReference type="GO" id="GO:0008240">
    <property type="term" value="F:tripeptidyl-peptidase activity"/>
    <property type="evidence" value="ECO:0007669"/>
    <property type="project" value="UniProtKB-EC"/>
</dbReference>
<feature type="domain" description="Tripeptidyl peptidase II second Ig-like" evidence="12">
    <location>
        <begin position="1643"/>
        <end position="1830"/>
    </location>
</feature>
<feature type="compositionally biased region" description="Low complexity" evidence="10">
    <location>
        <begin position="2034"/>
        <end position="2051"/>
    </location>
</feature>
<dbReference type="InterPro" id="IPR015500">
    <property type="entry name" value="Peptidase_S8_subtilisin-rel"/>
</dbReference>
<dbReference type="InterPro" id="IPR000209">
    <property type="entry name" value="Peptidase_S8/S53_dom"/>
</dbReference>
<dbReference type="Pfam" id="PF12580">
    <property type="entry name" value="TPPII"/>
    <property type="match status" value="1"/>
</dbReference>
<feature type="region of interest" description="Disordered" evidence="10">
    <location>
        <begin position="448"/>
        <end position="473"/>
    </location>
</feature>
<dbReference type="PRINTS" id="PR00723">
    <property type="entry name" value="SUBTILISIN"/>
</dbReference>
<dbReference type="EMBL" id="JALJOV010000115">
    <property type="protein sequence ID" value="KAK9867033.1"/>
    <property type="molecule type" value="Genomic_DNA"/>
</dbReference>
<comment type="catalytic activity">
    <reaction evidence="1">
        <text>Release of an N-terminal tripeptide from a polypeptide.</text>
        <dbReference type="EC" id="3.4.14.10"/>
    </reaction>
</comment>
<keyword evidence="16" id="KW-1185">Reference proteome</keyword>
<dbReference type="Pfam" id="PF21316">
    <property type="entry name" value="TPPII_GBD"/>
    <property type="match status" value="1"/>
</dbReference>
<dbReference type="Gene3D" id="2.60.40.3170">
    <property type="match status" value="1"/>
</dbReference>
<dbReference type="EC" id="3.4.14.10" evidence="3"/>
<feature type="non-terminal residue" evidence="15">
    <location>
        <position position="1"/>
    </location>
</feature>
<dbReference type="GO" id="GO:0006508">
    <property type="term" value="P:proteolysis"/>
    <property type="evidence" value="ECO:0007669"/>
    <property type="project" value="UniProtKB-KW"/>
</dbReference>
<feature type="compositionally biased region" description="Polar residues" evidence="10">
    <location>
        <begin position="448"/>
        <end position="457"/>
    </location>
</feature>
<dbReference type="Pfam" id="PF21223">
    <property type="entry name" value="TPPII_Ig-like-1"/>
    <property type="match status" value="1"/>
</dbReference>
<protein>
    <recommendedName>
        <fullName evidence="3">tripeptidyl-peptidase II</fullName>
        <ecNumber evidence="3">3.4.14.10</ecNumber>
    </recommendedName>
</protein>
<dbReference type="InterPro" id="IPR046939">
    <property type="entry name" value="TPPII_C_sf"/>
</dbReference>
<evidence type="ECO:0000256" key="7">
    <source>
        <dbReference type="ARBA" id="ARBA00022825"/>
    </source>
</evidence>
<evidence type="ECO:0000313" key="15">
    <source>
        <dbReference type="EMBL" id="KAK9867033.1"/>
    </source>
</evidence>
<proteinExistence type="inferred from homology"/>
<evidence type="ECO:0000256" key="8">
    <source>
        <dbReference type="PROSITE-ProRule" id="PRU01240"/>
    </source>
</evidence>
<dbReference type="Gene3D" id="3.40.50.200">
    <property type="entry name" value="Peptidase S8/S53 domain"/>
    <property type="match status" value="1"/>
</dbReference>
<keyword evidence="5 8" id="KW-0645">Protease</keyword>
<dbReference type="GO" id="GO:0005829">
    <property type="term" value="C:cytosol"/>
    <property type="evidence" value="ECO:0007669"/>
    <property type="project" value="TreeGrafter"/>
</dbReference>
<dbReference type="InterPro" id="IPR048383">
    <property type="entry name" value="TPPII_Ig-like-1"/>
</dbReference>
<feature type="compositionally biased region" description="Basic and acidic residues" evidence="10">
    <location>
        <begin position="1873"/>
        <end position="1882"/>
    </location>
</feature>
<feature type="domain" description="Tripeptidyl-peptidase II galactose-binding" evidence="14">
    <location>
        <begin position="1518"/>
        <end position="1606"/>
    </location>
</feature>
<accession>A0AAW1TE14</accession>
<dbReference type="Proteomes" id="UP001485043">
    <property type="component" value="Unassembled WGS sequence"/>
</dbReference>
<feature type="compositionally biased region" description="Basic and acidic residues" evidence="10">
    <location>
        <begin position="622"/>
        <end position="635"/>
    </location>
</feature>
<evidence type="ECO:0000256" key="9">
    <source>
        <dbReference type="SAM" id="Coils"/>
    </source>
</evidence>
<dbReference type="Gene3D" id="1.25.40.710">
    <property type="match status" value="1"/>
</dbReference>
<evidence type="ECO:0000259" key="12">
    <source>
        <dbReference type="Pfam" id="PF12580"/>
    </source>
</evidence>
<keyword evidence="7 8" id="KW-0720">Serine protease</keyword>
<keyword evidence="4" id="KW-0031">Aminopeptidase</keyword>
<feature type="region of interest" description="Disordered" evidence="10">
    <location>
        <begin position="2034"/>
        <end position="2078"/>
    </location>
</feature>
<dbReference type="InterPro" id="IPR034051">
    <property type="entry name" value="TPP_II_domain"/>
</dbReference>
<evidence type="ECO:0000259" key="13">
    <source>
        <dbReference type="Pfam" id="PF21223"/>
    </source>
</evidence>
<feature type="active site" description="Charge relay system" evidence="8">
    <location>
        <position position="1050"/>
    </location>
</feature>
<dbReference type="InterPro" id="IPR022229">
    <property type="entry name" value="TPPII_Ig-like-2"/>
</dbReference>
<dbReference type="CDD" id="cd04857">
    <property type="entry name" value="Peptidases_S8_Tripeptidyl_Aminopeptidase_II"/>
    <property type="match status" value="1"/>
</dbReference>
<dbReference type="PROSITE" id="PS00138">
    <property type="entry name" value="SUBTILASE_SER"/>
    <property type="match status" value="1"/>
</dbReference>
<evidence type="ECO:0000259" key="11">
    <source>
        <dbReference type="Pfam" id="PF00082"/>
    </source>
</evidence>
<feature type="region of interest" description="Disordered" evidence="10">
    <location>
        <begin position="1478"/>
        <end position="1503"/>
    </location>
</feature>
<feature type="region of interest" description="Disordered" evidence="10">
    <location>
        <begin position="607"/>
        <end position="658"/>
    </location>
</feature>